<dbReference type="Pfam" id="PF13439">
    <property type="entry name" value="Glyco_transf_4"/>
    <property type="match status" value="1"/>
</dbReference>
<name>A0ABU0MVG8_9FIRM</name>
<proteinExistence type="predicted"/>
<keyword evidence="4" id="KW-1185">Reference proteome</keyword>
<dbReference type="PANTHER" id="PTHR12526:SF630">
    <property type="entry name" value="GLYCOSYLTRANSFERASE"/>
    <property type="match status" value="1"/>
</dbReference>
<dbReference type="RefSeq" id="WP_307501063.1">
    <property type="nucleotide sequence ID" value="NZ_BAAACE010000026.1"/>
</dbReference>
<reference evidence="3 4" key="1">
    <citation type="submission" date="2023-07" db="EMBL/GenBank/DDBJ databases">
        <title>Genomic Encyclopedia of Type Strains, Phase IV (KMG-IV): sequencing the most valuable type-strain genomes for metagenomic binning, comparative biology and taxonomic classification.</title>
        <authorList>
            <person name="Goeker M."/>
        </authorList>
    </citation>
    <scope>NUCLEOTIDE SEQUENCE [LARGE SCALE GENOMIC DNA]</scope>
    <source>
        <strain evidence="3 4">DSM 15049</strain>
    </source>
</reference>
<dbReference type="Gene3D" id="3.40.50.2000">
    <property type="entry name" value="Glycogen Phosphorylase B"/>
    <property type="match status" value="2"/>
</dbReference>
<dbReference type="InterPro" id="IPR028098">
    <property type="entry name" value="Glyco_trans_4-like_N"/>
</dbReference>
<dbReference type="InterPro" id="IPR001296">
    <property type="entry name" value="Glyco_trans_1"/>
</dbReference>
<dbReference type="SUPFAM" id="SSF53756">
    <property type="entry name" value="UDP-Glycosyltransferase/glycogen phosphorylase"/>
    <property type="match status" value="1"/>
</dbReference>
<comment type="caution">
    <text evidence="3">The sequence shown here is derived from an EMBL/GenBank/DDBJ whole genome shotgun (WGS) entry which is preliminary data.</text>
</comment>
<protein>
    <submittedName>
        <fullName evidence="3">Glycosyltransferase involved in cell wall biosynthesis</fullName>
    </submittedName>
</protein>
<sequence>MKKISLLCYNIMTTGGIEKVAMSIANELVKKNIEVEILYMRKGENKIDDNLNKKIKFKQLKSQKSSKCVSEIREYLKNNNLDAVISFGRHINNSLMLASIGLNTNTKLILTEHGNPCISEALAKNNLNRLKIKMTNKLSKVLYKNADRIVAVSNSLGEILKKEMKNYKIDVIYNPVIDENFYDKAEEQINEFPYTQSDKPIVVTVGRLSEVKNHNLLIDAFEIVLKSKDAYLVLIGDGELEEELSHKINQLGLSNNIFMLGYKENPYPYIKQADTFALSSRTEAFGLVLVEALALNAKIVSTDCEVGPNEILKNGKYGILCEQDVNELSKAIKTSLEKKNYNEEEKYSVEEYLQQFKVGKIVDKYLEII</sequence>
<dbReference type="Pfam" id="PF00534">
    <property type="entry name" value="Glycos_transf_1"/>
    <property type="match status" value="1"/>
</dbReference>
<feature type="domain" description="Glycosyl transferase family 1" evidence="1">
    <location>
        <begin position="196"/>
        <end position="343"/>
    </location>
</feature>
<evidence type="ECO:0000259" key="2">
    <source>
        <dbReference type="Pfam" id="PF13439"/>
    </source>
</evidence>
<evidence type="ECO:0000313" key="4">
    <source>
        <dbReference type="Proteomes" id="UP001232584"/>
    </source>
</evidence>
<organism evidence="3 4">
    <name type="scientific">Paraclostridium ghonii</name>
    <dbReference type="NCBI Taxonomy" id="29358"/>
    <lineage>
        <taxon>Bacteria</taxon>
        <taxon>Bacillati</taxon>
        <taxon>Bacillota</taxon>
        <taxon>Clostridia</taxon>
        <taxon>Peptostreptococcales</taxon>
        <taxon>Peptostreptococcaceae</taxon>
        <taxon>Paraclostridium</taxon>
    </lineage>
</organism>
<dbReference type="Proteomes" id="UP001232584">
    <property type="component" value="Unassembled WGS sequence"/>
</dbReference>
<gene>
    <name evidence="3" type="ORF">QOZ92_000005</name>
</gene>
<dbReference type="EMBL" id="JAUSWG010000001">
    <property type="protein sequence ID" value="MDQ0554895.1"/>
    <property type="molecule type" value="Genomic_DNA"/>
</dbReference>
<evidence type="ECO:0000313" key="3">
    <source>
        <dbReference type="EMBL" id="MDQ0554895.1"/>
    </source>
</evidence>
<dbReference type="PANTHER" id="PTHR12526">
    <property type="entry name" value="GLYCOSYLTRANSFERASE"/>
    <property type="match status" value="1"/>
</dbReference>
<feature type="domain" description="Glycosyltransferase subfamily 4-like N-terminal" evidence="2">
    <location>
        <begin position="15"/>
        <end position="176"/>
    </location>
</feature>
<evidence type="ECO:0000259" key="1">
    <source>
        <dbReference type="Pfam" id="PF00534"/>
    </source>
</evidence>
<accession>A0ABU0MVG8</accession>